<keyword evidence="5" id="KW-1185">Reference proteome</keyword>
<feature type="domain" description="N-acetyltransferase" evidence="3">
    <location>
        <begin position="144"/>
        <end position="293"/>
    </location>
</feature>
<dbReference type="GO" id="GO:0016746">
    <property type="term" value="F:acyltransferase activity"/>
    <property type="evidence" value="ECO:0007669"/>
    <property type="project" value="UniProtKB-KW"/>
</dbReference>
<dbReference type="PROSITE" id="PS51186">
    <property type="entry name" value="GNAT"/>
    <property type="match status" value="2"/>
</dbReference>
<dbReference type="PANTHER" id="PTHR43877">
    <property type="entry name" value="AMINOALKYLPHOSPHONATE N-ACETYLTRANSFERASE-RELATED-RELATED"/>
    <property type="match status" value="1"/>
</dbReference>
<dbReference type="Gene3D" id="3.40.630.30">
    <property type="match status" value="2"/>
</dbReference>
<proteinExistence type="predicted"/>
<dbReference type="Pfam" id="PF00583">
    <property type="entry name" value="Acetyltransf_1"/>
    <property type="match status" value="2"/>
</dbReference>
<comment type="caution">
    <text evidence="4">The sequence shown here is derived from an EMBL/GenBank/DDBJ whole genome shotgun (WGS) entry which is preliminary data.</text>
</comment>
<keyword evidence="1 4" id="KW-0808">Transferase</keyword>
<evidence type="ECO:0000313" key="4">
    <source>
        <dbReference type="EMBL" id="MFC5178771.1"/>
    </source>
</evidence>
<organism evidence="4 5">
    <name type="scientific">Nocardioides taihuensis</name>
    <dbReference type="NCBI Taxonomy" id="1835606"/>
    <lineage>
        <taxon>Bacteria</taxon>
        <taxon>Bacillati</taxon>
        <taxon>Actinomycetota</taxon>
        <taxon>Actinomycetes</taxon>
        <taxon>Propionibacteriales</taxon>
        <taxon>Nocardioidaceae</taxon>
        <taxon>Nocardioides</taxon>
    </lineage>
</organism>
<dbReference type="EMBL" id="JBHSKD010000027">
    <property type="protein sequence ID" value="MFC5178771.1"/>
    <property type="molecule type" value="Genomic_DNA"/>
</dbReference>
<protein>
    <submittedName>
        <fullName evidence="4">GNAT family N-acetyltransferase</fullName>
        <ecNumber evidence="4">2.3.1.-</ecNumber>
    </submittedName>
</protein>
<dbReference type="InterPro" id="IPR016181">
    <property type="entry name" value="Acyl_CoA_acyltransferase"/>
</dbReference>
<evidence type="ECO:0000313" key="5">
    <source>
        <dbReference type="Proteomes" id="UP001596087"/>
    </source>
</evidence>
<gene>
    <name evidence="4" type="ORF">ACFPGP_18970</name>
</gene>
<reference evidence="5" key="1">
    <citation type="journal article" date="2019" name="Int. J. Syst. Evol. Microbiol.">
        <title>The Global Catalogue of Microorganisms (GCM) 10K type strain sequencing project: providing services to taxonomists for standard genome sequencing and annotation.</title>
        <authorList>
            <consortium name="The Broad Institute Genomics Platform"/>
            <consortium name="The Broad Institute Genome Sequencing Center for Infectious Disease"/>
            <person name="Wu L."/>
            <person name="Ma J."/>
        </authorList>
    </citation>
    <scope>NUCLEOTIDE SEQUENCE [LARGE SCALE GENOMIC DNA]</scope>
    <source>
        <strain evidence="5">DFY41</strain>
    </source>
</reference>
<feature type="domain" description="N-acetyltransferase" evidence="3">
    <location>
        <begin position="1"/>
        <end position="142"/>
    </location>
</feature>
<dbReference type="InterPro" id="IPR000182">
    <property type="entry name" value="GNAT_dom"/>
</dbReference>
<dbReference type="InterPro" id="IPR050832">
    <property type="entry name" value="Bact_Acetyltransf"/>
</dbReference>
<dbReference type="CDD" id="cd04301">
    <property type="entry name" value="NAT_SF"/>
    <property type="match status" value="2"/>
</dbReference>
<sequence length="293" mass="31888">MDLSVCVTDEQYDAWRAVRLVVEPASRTQSLQEIRAEDSPERLLLLAVDEGHVVGCGIAKKGETAGGFVMPRVLPEHRRRGVGSALLHRLADHCGDLGLTSVSTGVEDEGALAFAERFGFVEVDREVEQVRAVGVEPAPGAPPEGVVVVEASRRPGLWGACFETFGREVLADFALHSPLEITAGQWNADWCGDPMWLALLGDEVIGCAGLIRDADRPGRAENSLTAVSRAWRGRGVASHLKRLTLHWAAQHGLEEVYTWTQDGNASMRRLNEHLGYVTTRSSITVSRPLPLTI</sequence>
<name>A0ABW0BNA4_9ACTN</name>
<dbReference type="RefSeq" id="WP_378592485.1">
    <property type="nucleotide sequence ID" value="NZ_JBHSKD010000027.1"/>
</dbReference>
<dbReference type="Proteomes" id="UP001596087">
    <property type="component" value="Unassembled WGS sequence"/>
</dbReference>
<evidence type="ECO:0000256" key="1">
    <source>
        <dbReference type="ARBA" id="ARBA00022679"/>
    </source>
</evidence>
<dbReference type="EC" id="2.3.1.-" evidence="4"/>
<evidence type="ECO:0000259" key="3">
    <source>
        <dbReference type="PROSITE" id="PS51186"/>
    </source>
</evidence>
<evidence type="ECO:0000256" key="2">
    <source>
        <dbReference type="ARBA" id="ARBA00023315"/>
    </source>
</evidence>
<accession>A0ABW0BNA4</accession>
<keyword evidence="2 4" id="KW-0012">Acyltransferase</keyword>
<dbReference type="SUPFAM" id="SSF55729">
    <property type="entry name" value="Acyl-CoA N-acyltransferases (Nat)"/>
    <property type="match status" value="2"/>
</dbReference>